<keyword evidence="3" id="KW-1185">Reference proteome</keyword>
<gene>
    <name evidence="2" type="ORF">AKJ38_01260</name>
</gene>
<comment type="caution">
    <text evidence="2">The sequence shown here is derived from an EMBL/GenBank/DDBJ whole genome shotgun (WGS) entry which is preliminary data.</text>
</comment>
<dbReference type="NCBIfam" id="NF033559">
    <property type="entry name" value="transpos_IS1634"/>
    <property type="match status" value="1"/>
</dbReference>
<accession>A0A133UTA0</accession>
<dbReference type="AlphaFoldDB" id="A0A133UTA0"/>
<evidence type="ECO:0000313" key="2">
    <source>
        <dbReference type="EMBL" id="KXA97435.1"/>
    </source>
</evidence>
<reference evidence="2 3" key="1">
    <citation type="journal article" date="2016" name="Sci. Rep.">
        <title>Metabolic traits of an uncultured archaeal lineage -MSBL1- from brine pools of the Red Sea.</title>
        <authorList>
            <person name="Mwirichia R."/>
            <person name="Alam I."/>
            <person name="Rashid M."/>
            <person name="Vinu M."/>
            <person name="Ba-Alawi W."/>
            <person name="Anthony Kamau A."/>
            <person name="Kamanda Ngugi D."/>
            <person name="Goker M."/>
            <person name="Klenk H.P."/>
            <person name="Bajic V."/>
            <person name="Stingl U."/>
        </authorList>
    </citation>
    <scope>NUCLEOTIDE SEQUENCE [LARGE SCALE GENOMIC DNA]</scope>
    <source>
        <strain evidence="2">SCGC-AAA259I14</strain>
    </source>
</reference>
<dbReference type="Proteomes" id="UP000070414">
    <property type="component" value="Unassembled WGS sequence"/>
</dbReference>
<dbReference type="InterPro" id="IPR047654">
    <property type="entry name" value="IS1634_transpos"/>
</dbReference>
<proteinExistence type="predicted"/>
<feature type="region of interest" description="Disordered" evidence="1">
    <location>
        <begin position="173"/>
        <end position="193"/>
    </location>
</feature>
<protein>
    <recommendedName>
        <fullName evidence="4">Transposase IS4-like domain-containing protein</fullName>
    </recommendedName>
</protein>
<feature type="compositionally biased region" description="Basic residues" evidence="1">
    <location>
        <begin position="179"/>
        <end position="191"/>
    </location>
</feature>
<dbReference type="EMBL" id="LHXS01000013">
    <property type="protein sequence ID" value="KXA97435.1"/>
    <property type="molecule type" value="Genomic_DNA"/>
</dbReference>
<evidence type="ECO:0008006" key="4">
    <source>
        <dbReference type="Google" id="ProtNLM"/>
    </source>
</evidence>
<dbReference type="PANTHER" id="PTHR34614">
    <property type="match status" value="1"/>
</dbReference>
<sequence length="212" mass="24810">METLDGNSSDSVILRDTATEFRRGVKENLKKVNYLVADSKFYSKKTIRATNNDLLWISRVPRSVKEAKQITEKTARMTDELEPLDSDGCSYRRYESEYGGVKQRWLVIHSKHAEKRSVDTVAKAVEKEFERVQKQAKKLRKAGYQCRADARNTVQLLRKESKYHSVNIEKIEKEEKYKGRGRPPKNGKKEKKVTFYPTYQIEKNIETSKQRK</sequence>
<evidence type="ECO:0000313" key="3">
    <source>
        <dbReference type="Proteomes" id="UP000070414"/>
    </source>
</evidence>
<dbReference type="PANTHER" id="PTHR34614:SF2">
    <property type="entry name" value="TRANSPOSASE IS4-LIKE DOMAIN-CONTAINING PROTEIN"/>
    <property type="match status" value="1"/>
</dbReference>
<organism evidence="2 3">
    <name type="scientific">candidate division MSBL1 archaeon SCGC-AAA259I14</name>
    <dbReference type="NCBI Taxonomy" id="1698268"/>
    <lineage>
        <taxon>Archaea</taxon>
        <taxon>Methanobacteriati</taxon>
        <taxon>Methanobacteriota</taxon>
        <taxon>candidate division MSBL1</taxon>
    </lineage>
</organism>
<evidence type="ECO:0000256" key="1">
    <source>
        <dbReference type="SAM" id="MobiDB-lite"/>
    </source>
</evidence>
<name>A0A133UTA0_9EURY</name>